<sequence>NFVRLGVARALLEHIEETAQINALRRLYTEASLTARPDFEAMGFRMVVPQTITIRGESMTNYRTEKRLHSPISLSAPHSAPSLP</sequence>
<dbReference type="InterPro" id="IPR016181">
    <property type="entry name" value="Acyl_CoA_acyltransferase"/>
</dbReference>
<evidence type="ECO:0000259" key="1">
    <source>
        <dbReference type="Pfam" id="PF13673"/>
    </source>
</evidence>
<organism evidence="2">
    <name type="scientific">mine drainage metagenome</name>
    <dbReference type="NCBI Taxonomy" id="410659"/>
    <lineage>
        <taxon>unclassified sequences</taxon>
        <taxon>metagenomes</taxon>
        <taxon>ecological metagenomes</taxon>
    </lineage>
</organism>
<dbReference type="Pfam" id="PF13673">
    <property type="entry name" value="Acetyltransf_10"/>
    <property type="match status" value="1"/>
</dbReference>
<dbReference type="AlphaFoldDB" id="T0ZEV3"/>
<protein>
    <submittedName>
        <fullName evidence="2">Acetyltransferase protein</fullName>
    </submittedName>
</protein>
<proteinExistence type="predicted"/>
<dbReference type="SUPFAM" id="SSF55729">
    <property type="entry name" value="Acyl-CoA N-acyltransferases (Nat)"/>
    <property type="match status" value="1"/>
</dbReference>
<dbReference type="GO" id="GO:0016747">
    <property type="term" value="F:acyltransferase activity, transferring groups other than amino-acyl groups"/>
    <property type="evidence" value="ECO:0007669"/>
    <property type="project" value="InterPro"/>
</dbReference>
<accession>T0ZEV3</accession>
<feature type="non-terminal residue" evidence="2">
    <location>
        <position position="1"/>
    </location>
</feature>
<dbReference type="EMBL" id="AUZX01015722">
    <property type="protein sequence ID" value="EQD28175.1"/>
    <property type="molecule type" value="Genomic_DNA"/>
</dbReference>
<reference evidence="2" key="2">
    <citation type="journal article" date="2014" name="ISME J.">
        <title>Microbial stratification in low pH oxic and suboxic macroscopic growths along an acid mine drainage.</title>
        <authorList>
            <person name="Mendez-Garcia C."/>
            <person name="Mesa V."/>
            <person name="Sprenger R.R."/>
            <person name="Richter M."/>
            <person name="Diez M.S."/>
            <person name="Solano J."/>
            <person name="Bargiela R."/>
            <person name="Golyshina O.V."/>
            <person name="Manteca A."/>
            <person name="Ramos J.L."/>
            <person name="Gallego J.R."/>
            <person name="Llorente I."/>
            <person name="Martins Dos Santos V.A."/>
            <person name="Jensen O.N."/>
            <person name="Pelaez A.I."/>
            <person name="Sanchez J."/>
            <person name="Ferrer M."/>
        </authorList>
    </citation>
    <scope>NUCLEOTIDE SEQUENCE</scope>
</reference>
<comment type="caution">
    <text evidence="2">The sequence shown here is derived from an EMBL/GenBank/DDBJ whole genome shotgun (WGS) entry which is preliminary data.</text>
</comment>
<keyword evidence="2" id="KW-0808">Transferase</keyword>
<dbReference type="Gene3D" id="3.40.630.30">
    <property type="match status" value="1"/>
</dbReference>
<name>T0ZEV3_9ZZZZ</name>
<gene>
    <name evidence="2" type="ORF">B1A_21270</name>
</gene>
<evidence type="ECO:0000313" key="2">
    <source>
        <dbReference type="EMBL" id="EQD28175.1"/>
    </source>
</evidence>
<feature type="domain" description="N-acetyltransferase" evidence="1">
    <location>
        <begin position="4"/>
        <end position="63"/>
    </location>
</feature>
<reference evidence="2" key="1">
    <citation type="submission" date="2013-08" db="EMBL/GenBank/DDBJ databases">
        <authorList>
            <person name="Mendez C."/>
            <person name="Richter M."/>
            <person name="Ferrer M."/>
            <person name="Sanchez J."/>
        </authorList>
    </citation>
    <scope>NUCLEOTIDE SEQUENCE</scope>
</reference>
<dbReference type="InterPro" id="IPR000182">
    <property type="entry name" value="GNAT_dom"/>
</dbReference>